<organism evidence="2 3">
    <name type="scientific">Jiangella alba</name>
    <dbReference type="NCBI Taxonomy" id="561176"/>
    <lineage>
        <taxon>Bacteria</taxon>
        <taxon>Bacillati</taxon>
        <taxon>Actinomycetota</taxon>
        <taxon>Actinomycetes</taxon>
        <taxon>Jiangellales</taxon>
        <taxon>Jiangellaceae</taxon>
        <taxon>Jiangella</taxon>
    </lineage>
</organism>
<dbReference type="EMBL" id="FNUC01000003">
    <property type="protein sequence ID" value="SEE50516.1"/>
    <property type="molecule type" value="Genomic_DNA"/>
</dbReference>
<accession>A0A1H5JDB5</accession>
<dbReference type="SUPFAM" id="SSF52540">
    <property type="entry name" value="P-loop containing nucleoside triphosphate hydrolases"/>
    <property type="match status" value="1"/>
</dbReference>
<dbReference type="InterPro" id="IPR052754">
    <property type="entry name" value="NTPase_KAP_P-loop"/>
</dbReference>
<reference evidence="3" key="1">
    <citation type="submission" date="2016-10" db="EMBL/GenBank/DDBJ databases">
        <authorList>
            <person name="Varghese N."/>
            <person name="Submissions S."/>
        </authorList>
    </citation>
    <scope>NUCLEOTIDE SEQUENCE [LARGE SCALE GENOMIC DNA]</scope>
    <source>
        <strain evidence="3">DSM 45237</strain>
    </source>
</reference>
<dbReference type="InterPro" id="IPR011646">
    <property type="entry name" value="KAP_P-loop"/>
</dbReference>
<dbReference type="PANTHER" id="PTHR22674">
    <property type="entry name" value="NTPASE, KAP FAMILY P-LOOP DOMAIN-CONTAINING 1"/>
    <property type="match status" value="1"/>
</dbReference>
<evidence type="ECO:0000313" key="2">
    <source>
        <dbReference type="EMBL" id="SEE50516.1"/>
    </source>
</evidence>
<proteinExistence type="predicted"/>
<name>A0A1H5JDB5_9ACTN</name>
<dbReference type="PANTHER" id="PTHR22674:SF6">
    <property type="entry name" value="NTPASE KAP FAMILY P-LOOP DOMAIN-CONTAINING PROTEIN 1"/>
    <property type="match status" value="1"/>
</dbReference>
<dbReference type="AlphaFoldDB" id="A0A1H5JDB5"/>
<dbReference type="STRING" id="561176.SAMN04488561_1539"/>
<evidence type="ECO:0000313" key="3">
    <source>
        <dbReference type="Proteomes" id="UP000181980"/>
    </source>
</evidence>
<protein>
    <submittedName>
        <fullName evidence="2">KAP family P-loop domain-containing protein</fullName>
    </submittedName>
</protein>
<dbReference type="RefSeq" id="WP_069111064.1">
    <property type="nucleotide sequence ID" value="NZ_FNUC01000003.1"/>
</dbReference>
<dbReference type="InterPro" id="IPR027417">
    <property type="entry name" value="P-loop_NTPase"/>
</dbReference>
<feature type="domain" description="KAP NTPase" evidence="1">
    <location>
        <begin position="19"/>
        <end position="299"/>
    </location>
</feature>
<dbReference type="OrthoDB" id="88903at2"/>
<dbReference type="Proteomes" id="UP000181980">
    <property type="component" value="Unassembled WGS sequence"/>
</dbReference>
<dbReference type="Gene3D" id="3.40.50.300">
    <property type="entry name" value="P-loop containing nucleotide triphosphate hydrolases"/>
    <property type="match status" value="1"/>
</dbReference>
<keyword evidence="3" id="KW-1185">Reference proteome</keyword>
<sequence length="691" mass="76312">MQTWHDDPIRRIEDDTLDRRHTAERLALLIDETHSWESSVVCALTGPWGSGKTSLIEMTCEHLGSVSPGWKIARFAPWATSDPGGLFEEFYATLGAALPPDPSEKAKGLLASCARAVAPATKIIPVAGSAVAEYLQMTSATLDARQPWTEAFAEASNQFRRLNTPILVIVDDIDRLHRDELVALLKVIRLLGRFPGVTYLLAYDEATLFANLQDANVGAEAQERARLFMEKIVQYPMAVPPLLPEAILDRLDEGLTDILAAAGARLAENDGRLGRLQDVYETQLTTPRSLERLLAQFELALSMHQPGEIDVVDLFCLTLVRLQFPDLYLELPRWRRELTEAPSVWGSTSQKPDDEPKWDRLFCAINDDDQRRDARSVLEVVFPRLGRYSAAARSRLGAANSDYFSRYVVHQIPKDDIADQTMHDAVDQASLGVPANLVALLTQGSDRRRDLALKKARAFTEHEHSDGSSIEPSVELLGVVMGLLPVLEGGHNSLLRRQERALAWAGNMLRRICSAPADDLLAALRCCPEPFLRYHVIWQSIPTGTDAPQPIRWLGARLATDAQDAVLTHLRNGDSADPNQPVGAELAFLAQFGDSDTSHIAIRAGLGGDFTTEDLAARCVNIMASVSRHPVRRLDGFDQQLFASFAPAEDSLYTEPRDQNVDVYGLSWSNRRAYARGRAHAPGPATRGSSD</sequence>
<dbReference type="Pfam" id="PF07693">
    <property type="entry name" value="KAP_NTPase"/>
    <property type="match status" value="1"/>
</dbReference>
<gene>
    <name evidence="2" type="ORF">SAMN04488561_1539</name>
</gene>
<evidence type="ECO:0000259" key="1">
    <source>
        <dbReference type="Pfam" id="PF07693"/>
    </source>
</evidence>